<evidence type="ECO:0000256" key="7">
    <source>
        <dbReference type="ARBA" id="ARBA00022801"/>
    </source>
</evidence>
<evidence type="ECO:0000256" key="22">
    <source>
        <dbReference type="ARBA" id="ARBA00048074"/>
    </source>
</evidence>
<comment type="catalytic activity">
    <reaction evidence="21">
        <text>decanoyl-CoA + H2O = decanoate + CoA + H(+)</text>
        <dbReference type="Rhea" id="RHEA:40059"/>
        <dbReference type="ChEBI" id="CHEBI:15377"/>
        <dbReference type="ChEBI" id="CHEBI:15378"/>
        <dbReference type="ChEBI" id="CHEBI:27689"/>
        <dbReference type="ChEBI" id="CHEBI:57287"/>
        <dbReference type="ChEBI" id="CHEBI:61430"/>
    </reaction>
    <physiologicalReaction direction="left-to-right" evidence="21">
        <dbReference type="Rhea" id="RHEA:40060"/>
    </physiologicalReaction>
</comment>
<dbReference type="InterPro" id="IPR006683">
    <property type="entry name" value="Thioestr_dom"/>
</dbReference>
<evidence type="ECO:0000256" key="3">
    <source>
        <dbReference type="ARBA" id="ARBA00004632"/>
    </source>
</evidence>
<evidence type="ECO:0000256" key="14">
    <source>
        <dbReference type="ARBA" id="ARBA00037002"/>
    </source>
</evidence>
<comment type="similarity">
    <text evidence="15">Belongs to the THEM4/THEM5 thioesterase family.</text>
</comment>
<organism evidence="25 26">
    <name type="scientific">Actinomadura rudentiformis</name>
    <dbReference type="NCBI Taxonomy" id="359158"/>
    <lineage>
        <taxon>Bacteria</taxon>
        <taxon>Bacillati</taxon>
        <taxon>Actinomycetota</taxon>
        <taxon>Actinomycetes</taxon>
        <taxon>Streptosporangiales</taxon>
        <taxon>Thermomonosporaceae</taxon>
        <taxon>Actinomadura</taxon>
    </lineage>
</organism>
<evidence type="ECO:0000256" key="15">
    <source>
        <dbReference type="ARBA" id="ARBA00038456"/>
    </source>
</evidence>
<gene>
    <name evidence="25" type="ORF">F8566_08235</name>
</gene>
<dbReference type="Gene3D" id="3.10.129.10">
    <property type="entry name" value="Hotdog Thioesterase"/>
    <property type="match status" value="1"/>
</dbReference>
<dbReference type="PANTHER" id="PTHR12418">
    <property type="entry name" value="ACYL-COENZYME A THIOESTERASE THEM4"/>
    <property type="match status" value="1"/>
</dbReference>
<evidence type="ECO:0000256" key="20">
    <source>
        <dbReference type="ARBA" id="ARBA00047734"/>
    </source>
</evidence>
<feature type="domain" description="Thioesterase" evidence="24">
    <location>
        <begin position="69"/>
        <end position="136"/>
    </location>
</feature>
<dbReference type="EMBL" id="WBMT01000003">
    <property type="protein sequence ID" value="KAB2350931.1"/>
    <property type="molecule type" value="Genomic_DNA"/>
</dbReference>
<dbReference type="Pfam" id="PF03061">
    <property type="entry name" value="4HBT"/>
    <property type="match status" value="1"/>
</dbReference>
<proteinExistence type="inferred from homology"/>
<dbReference type="AlphaFoldDB" id="A0A6H9Z4Q5"/>
<evidence type="ECO:0000256" key="13">
    <source>
        <dbReference type="ARBA" id="ARBA00035852"/>
    </source>
</evidence>
<keyword evidence="26" id="KW-1185">Reference proteome</keyword>
<evidence type="ECO:0000313" key="26">
    <source>
        <dbReference type="Proteomes" id="UP000468735"/>
    </source>
</evidence>
<comment type="catalytic activity">
    <reaction evidence="20">
        <text>hexadecanoyl-CoA + H2O = hexadecanoate + CoA + H(+)</text>
        <dbReference type="Rhea" id="RHEA:16645"/>
        <dbReference type="ChEBI" id="CHEBI:7896"/>
        <dbReference type="ChEBI" id="CHEBI:15377"/>
        <dbReference type="ChEBI" id="CHEBI:15378"/>
        <dbReference type="ChEBI" id="CHEBI:57287"/>
        <dbReference type="ChEBI" id="CHEBI:57379"/>
        <dbReference type="EC" id="3.1.2.2"/>
    </reaction>
    <physiologicalReaction direction="left-to-right" evidence="20">
        <dbReference type="Rhea" id="RHEA:16646"/>
    </physiologicalReaction>
</comment>
<dbReference type="RefSeq" id="WP_151559329.1">
    <property type="nucleotide sequence ID" value="NZ_WBMT01000003.1"/>
</dbReference>
<name>A0A6H9Z4Q5_9ACTN</name>
<dbReference type="GO" id="GO:0006631">
    <property type="term" value="P:fatty acid metabolic process"/>
    <property type="evidence" value="ECO:0007669"/>
    <property type="project" value="UniProtKB-KW"/>
</dbReference>
<evidence type="ECO:0000313" key="25">
    <source>
        <dbReference type="EMBL" id="KAB2350931.1"/>
    </source>
</evidence>
<evidence type="ECO:0000256" key="21">
    <source>
        <dbReference type="ARBA" id="ARBA00047969"/>
    </source>
</evidence>
<keyword evidence="5" id="KW-0963">Cytoplasm</keyword>
<dbReference type="CDD" id="cd03443">
    <property type="entry name" value="PaaI_thioesterase"/>
    <property type="match status" value="1"/>
</dbReference>
<keyword evidence="12" id="KW-0966">Cell projection</keyword>
<evidence type="ECO:0000256" key="12">
    <source>
        <dbReference type="ARBA" id="ARBA00023273"/>
    </source>
</evidence>
<dbReference type="SUPFAM" id="SSF54637">
    <property type="entry name" value="Thioesterase/thiol ester dehydrase-isomerase"/>
    <property type="match status" value="1"/>
</dbReference>
<keyword evidence="9" id="KW-0809">Transit peptide</keyword>
<comment type="catalytic activity">
    <reaction evidence="22">
        <text>dodecanoyl-CoA + H2O = dodecanoate + CoA + H(+)</text>
        <dbReference type="Rhea" id="RHEA:30135"/>
        <dbReference type="ChEBI" id="CHEBI:15377"/>
        <dbReference type="ChEBI" id="CHEBI:15378"/>
        <dbReference type="ChEBI" id="CHEBI:18262"/>
        <dbReference type="ChEBI" id="CHEBI:57287"/>
        <dbReference type="ChEBI" id="CHEBI:57375"/>
    </reaction>
    <physiologicalReaction direction="left-to-right" evidence="22">
        <dbReference type="Rhea" id="RHEA:30136"/>
    </physiologicalReaction>
</comment>
<protein>
    <recommendedName>
        <fullName evidence="17">Acyl-coenzyme A thioesterase THEM4</fullName>
        <ecNumber evidence="16">3.1.2.2</ecNumber>
    </recommendedName>
    <alternativeName>
        <fullName evidence="18">Thioesterase superfamily member 4</fullName>
    </alternativeName>
</protein>
<evidence type="ECO:0000256" key="19">
    <source>
        <dbReference type="ARBA" id="ARBA00047588"/>
    </source>
</evidence>
<keyword evidence="4" id="KW-1003">Cell membrane</keyword>
<evidence type="ECO:0000256" key="9">
    <source>
        <dbReference type="ARBA" id="ARBA00022946"/>
    </source>
</evidence>
<comment type="catalytic activity">
    <reaction evidence="23">
        <text>tetradecanoyl-CoA + H2O = tetradecanoate + CoA + H(+)</text>
        <dbReference type="Rhea" id="RHEA:40119"/>
        <dbReference type="ChEBI" id="CHEBI:15377"/>
        <dbReference type="ChEBI" id="CHEBI:15378"/>
        <dbReference type="ChEBI" id="CHEBI:30807"/>
        <dbReference type="ChEBI" id="CHEBI:57287"/>
        <dbReference type="ChEBI" id="CHEBI:57385"/>
    </reaction>
    <physiologicalReaction direction="left-to-right" evidence="23">
        <dbReference type="Rhea" id="RHEA:40120"/>
    </physiologicalReaction>
</comment>
<comment type="subcellular location">
    <subcellularLocation>
        <location evidence="3">Cell projection</location>
        <location evidence="3">Ruffle membrane</location>
    </subcellularLocation>
    <subcellularLocation>
        <location evidence="2">Cytoplasm</location>
    </subcellularLocation>
    <subcellularLocation>
        <location evidence="1">Membrane</location>
        <topology evidence="1">Peripheral membrane protein</topology>
    </subcellularLocation>
</comment>
<dbReference type="InterPro" id="IPR029069">
    <property type="entry name" value="HotDog_dom_sf"/>
</dbReference>
<evidence type="ECO:0000256" key="6">
    <source>
        <dbReference type="ARBA" id="ARBA00022703"/>
    </source>
</evidence>
<dbReference type="InterPro" id="IPR052365">
    <property type="entry name" value="THEM4/THEM5_acyl-CoA_thioest"/>
</dbReference>
<dbReference type="Proteomes" id="UP000468735">
    <property type="component" value="Unassembled WGS sequence"/>
</dbReference>
<evidence type="ECO:0000256" key="16">
    <source>
        <dbReference type="ARBA" id="ARBA00038848"/>
    </source>
</evidence>
<reference evidence="25 26" key="1">
    <citation type="submission" date="2019-09" db="EMBL/GenBank/DDBJ databases">
        <title>Actinomadura physcomitrii sp. nov., a novel actinomycete isolated from moss [Physcomitrium sphaericum (Ludw) Fuernr].</title>
        <authorList>
            <person name="Zhuang X."/>
            <person name="Liu C."/>
        </authorList>
    </citation>
    <scope>NUCLEOTIDE SEQUENCE [LARGE SCALE GENOMIC DNA]</scope>
    <source>
        <strain evidence="25 26">HMC1</strain>
    </source>
</reference>
<keyword evidence="7" id="KW-0378">Hydrolase</keyword>
<keyword evidence="6" id="KW-0053">Apoptosis</keyword>
<evidence type="ECO:0000256" key="10">
    <source>
        <dbReference type="ARBA" id="ARBA00023098"/>
    </source>
</evidence>
<comment type="catalytic activity">
    <reaction evidence="19">
        <text>octanoyl-CoA + H2O = octanoate + CoA + H(+)</text>
        <dbReference type="Rhea" id="RHEA:30143"/>
        <dbReference type="ChEBI" id="CHEBI:15377"/>
        <dbReference type="ChEBI" id="CHEBI:15378"/>
        <dbReference type="ChEBI" id="CHEBI:25646"/>
        <dbReference type="ChEBI" id="CHEBI:57287"/>
        <dbReference type="ChEBI" id="CHEBI:57386"/>
    </reaction>
    <physiologicalReaction direction="left-to-right" evidence="19">
        <dbReference type="Rhea" id="RHEA:30144"/>
    </physiologicalReaction>
</comment>
<accession>A0A6H9Z4Q5</accession>
<keyword evidence="8" id="KW-0276">Fatty acid metabolism</keyword>
<dbReference type="GO" id="GO:0005737">
    <property type="term" value="C:cytoplasm"/>
    <property type="evidence" value="ECO:0007669"/>
    <property type="project" value="UniProtKB-SubCell"/>
</dbReference>
<evidence type="ECO:0000256" key="2">
    <source>
        <dbReference type="ARBA" id="ARBA00004496"/>
    </source>
</evidence>
<comment type="caution">
    <text evidence="25">The sequence shown here is derived from an EMBL/GenBank/DDBJ whole genome shotgun (WGS) entry which is preliminary data.</text>
</comment>
<evidence type="ECO:0000256" key="4">
    <source>
        <dbReference type="ARBA" id="ARBA00022475"/>
    </source>
</evidence>
<dbReference type="OrthoDB" id="5505920at2"/>
<evidence type="ECO:0000256" key="5">
    <source>
        <dbReference type="ARBA" id="ARBA00022490"/>
    </source>
</evidence>
<dbReference type="PANTHER" id="PTHR12418:SF19">
    <property type="entry name" value="ACYL-COENZYME A THIOESTERASE THEM4"/>
    <property type="match status" value="1"/>
</dbReference>
<evidence type="ECO:0000256" key="18">
    <source>
        <dbReference type="ARBA" id="ARBA00043210"/>
    </source>
</evidence>
<evidence type="ECO:0000256" key="8">
    <source>
        <dbReference type="ARBA" id="ARBA00022832"/>
    </source>
</evidence>
<dbReference type="GO" id="GO:0016787">
    <property type="term" value="F:hydrolase activity"/>
    <property type="evidence" value="ECO:0007669"/>
    <property type="project" value="UniProtKB-KW"/>
</dbReference>
<dbReference type="GO" id="GO:0016020">
    <property type="term" value="C:membrane"/>
    <property type="evidence" value="ECO:0007669"/>
    <property type="project" value="UniProtKB-SubCell"/>
</dbReference>
<keyword evidence="11" id="KW-0472">Membrane</keyword>
<evidence type="ECO:0000256" key="11">
    <source>
        <dbReference type="ARBA" id="ARBA00023136"/>
    </source>
</evidence>
<evidence type="ECO:0000256" key="17">
    <source>
        <dbReference type="ARBA" id="ARBA00040123"/>
    </source>
</evidence>
<comment type="catalytic activity">
    <reaction evidence="14">
        <text>(9Z)-octadecenoyl-CoA + H2O = (9Z)-octadecenoate + CoA + H(+)</text>
        <dbReference type="Rhea" id="RHEA:40139"/>
        <dbReference type="ChEBI" id="CHEBI:15377"/>
        <dbReference type="ChEBI" id="CHEBI:15378"/>
        <dbReference type="ChEBI" id="CHEBI:30823"/>
        <dbReference type="ChEBI" id="CHEBI:57287"/>
        <dbReference type="ChEBI" id="CHEBI:57387"/>
    </reaction>
    <physiologicalReaction direction="left-to-right" evidence="14">
        <dbReference type="Rhea" id="RHEA:40140"/>
    </physiologicalReaction>
</comment>
<evidence type="ECO:0000256" key="23">
    <source>
        <dbReference type="ARBA" id="ARBA00048180"/>
    </source>
</evidence>
<comment type="catalytic activity">
    <reaction evidence="13">
        <text>(5Z,8Z,11Z,14Z)-eicosatetraenoyl-CoA + H2O = (5Z,8Z,11Z,14Z)-eicosatetraenoate + CoA + H(+)</text>
        <dbReference type="Rhea" id="RHEA:40151"/>
        <dbReference type="ChEBI" id="CHEBI:15377"/>
        <dbReference type="ChEBI" id="CHEBI:15378"/>
        <dbReference type="ChEBI" id="CHEBI:32395"/>
        <dbReference type="ChEBI" id="CHEBI:57287"/>
        <dbReference type="ChEBI" id="CHEBI:57368"/>
    </reaction>
    <physiologicalReaction direction="left-to-right" evidence="13">
        <dbReference type="Rhea" id="RHEA:40152"/>
    </physiologicalReaction>
</comment>
<evidence type="ECO:0000259" key="24">
    <source>
        <dbReference type="Pfam" id="PF03061"/>
    </source>
</evidence>
<dbReference type="EC" id="3.1.2.2" evidence="16"/>
<evidence type="ECO:0000256" key="1">
    <source>
        <dbReference type="ARBA" id="ARBA00004170"/>
    </source>
</evidence>
<keyword evidence="10" id="KW-0443">Lipid metabolism</keyword>
<sequence>MTTPASAKTTPPTGAVVPALKEPPPTEYDGCFGCGDQASDGIRLKHTGLDGKVAETAFTVVEAHQGAPGLAHGGILAAALDEALGSVAWMLGKRYVTGRLETDFLTPVPVGSTVQLRAWCTGVDGRKAYLEGEGHVDGKLAVRAAALFIEVPEEHFEERP</sequence>